<sequence length="254" mass="29569">MDIIEESSQDTILDSQVSQDLFADVVPNYDNPAQVNPSDIKEILKELRNLRAEVAELKSLMKQPNQTFQMSACSFKDTLHHFLRNLFTKTLWLKVKDEEFQAEVKKCLANEGFGTDSSAFKKVCSFSYVKFTEFRSQLKRSLTMKTRKTDLRGLNLNEFCKAIFEPFCRAGENVCSQERRHNALLIRTFMYRQKVFTLDATQMPTSALSWEDFKAFHDTHDSQGNSERRQKMEENDGKRRSRFLSAREATQSEK</sequence>
<proteinExistence type="predicted"/>
<evidence type="ECO:0000313" key="4">
    <source>
        <dbReference type="Proteomes" id="UP000005408"/>
    </source>
</evidence>
<dbReference type="EnsemblMetazoa" id="G10004.1">
    <property type="protein sequence ID" value="G10004.1:cds"/>
    <property type="gene ID" value="G10004"/>
</dbReference>
<dbReference type="Proteomes" id="UP000005408">
    <property type="component" value="Unassembled WGS sequence"/>
</dbReference>
<feature type="region of interest" description="Disordered" evidence="1">
    <location>
        <begin position="219"/>
        <end position="254"/>
    </location>
</feature>
<reference evidence="3" key="2">
    <citation type="submission" date="2022-08" db="UniProtKB">
        <authorList>
            <consortium name="EnsemblMetazoa"/>
        </authorList>
    </citation>
    <scope>IDENTIFICATION</scope>
    <source>
        <strain evidence="3">05x7-T-G4-1.051#20</strain>
    </source>
</reference>
<name>K1RQG2_MAGGI</name>
<feature type="compositionally biased region" description="Basic and acidic residues" evidence="1">
    <location>
        <begin position="219"/>
        <end position="238"/>
    </location>
</feature>
<evidence type="ECO:0000256" key="1">
    <source>
        <dbReference type="SAM" id="MobiDB-lite"/>
    </source>
</evidence>
<gene>
    <name evidence="2" type="ORF">CGI_10020101</name>
</gene>
<dbReference type="OrthoDB" id="6153257at2759"/>
<dbReference type="EMBL" id="JH816315">
    <property type="protein sequence ID" value="EKC36556.1"/>
    <property type="molecule type" value="Genomic_DNA"/>
</dbReference>
<accession>K1RQG2</accession>
<organism evidence="2">
    <name type="scientific">Magallana gigas</name>
    <name type="common">Pacific oyster</name>
    <name type="synonym">Crassostrea gigas</name>
    <dbReference type="NCBI Taxonomy" id="29159"/>
    <lineage>
        <taxon>Eukaryota</taxon>
        <taxon>Metazoa</taxon>
        <taxon>Spiralia</taxon>
        <taxon>Lophotrochozoa</taxon>
        <taxon>Mollusca</taxon>
        <taxon>Bivalvia</taxon>
        <taxon>Autobranchia</taxon>
        <taxon>Pteriomorphia</taxon>
        <taxon>Ostreida</taxon>
        <taxon>Ostreoidea</taxon>
        <taxon>Ostreidae</taxon>
        <taxon>Magallana</taxon>
    </lineage>
</organism>
<keyword evidence="4" id="KW-1185">Reference proteome</keyword>
<dbReference type="HOGENOM" id="CLU_1095190_0_0_1"/>
<dbReference type="AlphaFoldDB" id="K1RQG2"/>
<evidence type="ECO:0000313" key="3">
    <source>
        <dbReference type="EnsemblMetazoa" id="G10004.1:cds"/>
    </source>
</evidence>
<protein>
    <submittedName>
        <fullName evidence="2 3">Uncharacterized protein</fullName>
    </submittedName>
</protein>
<reference evidence="2" key="1">
    <citation type="journal article" date="2012" name="Nature">
        <title>The oyster genome reveals stress adaptation and complexity of shell formation.</title>
        <authorList>
            <person name="Zhang G."/>
            <person name="Fang X."/>
            <person name="Guo X."/>
            <person name="Li L."/>
            <person name="Luo R."/>
            <person name="Xu F."/>
            <person name="Yang P."/>
            <person name="Zhang L."/>
            <person name="Wang X."/>
            <person name="Qi H."/>
            <person name="Xiong Z."/>
            <person name="Que H."/>
            <person name="Xie Y."/>
            <person name="Holland P.W."/>
            <person name="Paps J."/>
            <person name="Zhu Y."/>
            <person name="Wu F."/>
            <person name="Chen Y."/>
            <person name="Wang J."/>
            <person name="Peng C."/>
            <person name="Meng J."/>
            <person name="Yang L."/>
            <person name="Liu J."/>
            <person name="Wen B."/>
            <person name="Zhang N."/>
            <person name="Huang Z."/>
            <person name="Zhu Q."/>
            <person name="Feng Y."/>
            <person name="Mount A."/>
            <person name="Hedgecock D."/>
            <person name="Xu Z."/>
            <person name="Liu Y."/>
            <person name="Domazet-Loso T."/>
            <person name="Du Y."/>
            <person name="Sun X."/>
            <person name="Zhang S."/>
            <person name="Liu B."/>
            <person name="Cheng P."/>
            <person name="Jiang X."/>
            <person name="Li J."/>
            <person name="Fan D."/>
            <person name="Wang W."/>
            <person name="Fu W."/>
            <person name="Wang T."/>
            <person name="Wang B."/>
            <person name="Zhang J."/>
            <person name="Peng Z."/>
            <person name="Li Y."/>
            <person name="Li N."/>
            <person name="Wang J."/>
            <person name="Chen M."/>
            <person name="He Y."/>
            <person name="Tan F."/>
            <person name="Song X."/>
            <person name="Zheng Q."/>
            <person name="Huang R."/>
            <person name="Yang H."/>
            <person name="Du X."/>
            <person name="Chen L."/>
            <person name="Yang M."/>
            <person name="Gaffney P.M."/>
            <person name="Wang S."/>
            <person name="Luo L."/>
            <person name="She Z."/>
            <person name="Ming Y."/>
            <person name="Huang W."/>
            <person name="Zhang S."/>
            <person name="Huang B."/>
            <person name="Zhang Y."/>
            <person name="Qu T."/>
            <person name="Ni P."/>
            <person name="Miao G."/>
            <person name="Wang J."/>
            <person name="Wang Q."/>
            <person name="Steinberg C.E."/>
            <person name="Wang H."/>
            <person name="Li N."/>
            <person name="Qian L."/>
            <person name="Zhang G."/>
            <person name="Li Y."/>
            <person name="Yang H."/>
            <person name="Liu X."/>
            <person name="Wang J."/>
            <person name="Yin Y."/>
            <person name="Wang J."/>
        </authorList>
    </citation>
    <scope>NUCLEOTIDE SEQUENCE [LARGE SCALE GENOMIC DNA]</scope>
    <source>
        <strain evidence="2">05x7-T-G4-1.051#20</strain>
    </source>
</reference>
<evidence type="ECO:0000313" key="2">
    <source>
        <dbReference type="EMBL" id="EKC36556.1"/>
    </source>
</evidence>